<feature type="region of interest" description="Disordered" evidence="1">
    <location>
        <begin position="132"/>
        <end position="151"/>
    </location>
</feature>
<feature type="compositionally biased region" description="Low complexity" evidence="1">
    <location>
        <begin position="132"/>
        <end position="149"/>
    </location>
</feature>
<organism evidence="2 3">
    <name type="scientific">Rhizoctonia solani AG-3 Rhs1AP</name>
    <dbReference type="NCBI Taxonomy" id="1086054"/>
    <lineage>
        <taxon>Eukaryota</taxon>
        <taxon>Fungi</taxon>
        <taxon>Dikarya</taxon>
        <taxon>Basidiomycota</taxon>
        <taxon>Agaricomycotina</taxon>
        <taxon>Agaricomycetes</taxon>
        <taxon>Cantharellales</taxon>
        <taxon>Ceratobasidiaceae</taxon>
        <taxon>Rhizoctonia</taxon>
    </lineage>
</organism>
<dbReference type="Proteomes" id="UP000030108">
    <property type="component" value="Unassembled WGS sequence"/>
</dbReference>
<evidence type="ECO:0000313" key="2">
    <source>
        <dbReference type="EMBL" id="EUC62379.1"/>
    </source>
</evidence>
<reference evidence="3" key="1">
    <citation type="journal article" date="2014" name="Genome Announc.">
        <title>Draft genome sequence of the plant-pathogenic soil fungus Rhizoctonia solani anastomosis group 3 strain Rhs1AP.</title>
        <authorList>
            <person name="Cubeta M.A."/>
            <person name="Thomas E."/>
            <person name="Dean R.A."/>
            <person name="Jabaji S."/>
            <person name="Neate S.M."/>
            <person name="Tavantzis S."/>
            <person name="Toda T."/>
            <person name="Vilgalys R."/>
            <person name="Bharathan N."/>
            <person name="Fedorova-Abrams N."/>
            <person name="Pakala S.B."/>
            <person name="Pakala S.M."/>
            <person name="Zafar N."/>
            <person name="Joardar V."/>
            <person name="Losada L."/>
            <person name="Nierman W.C."/>
        </authorList>
    </citation>
    <scope>NUCLEOTIDE SEQUENCE [LARGE SCALE GENOMIC DNA]</scope>
    <source>
        <strain evidence="3">AG-3</strain>
    </source>
</reference>
<name>X8JFD2_9AGAM</name>
<dbReference type="OrthoDB" id="3201684at2759"/>
<protein>
    <submittedName>
        <fullName evidence="2">Uncharacterized protein</fullName>
    </submittedName>
</protein>
<dbReference type="AlphaFoldDB" id="X8JFD2"/>
<gene>
    <name evidence="2" type="ORF">RSOL_419420</name>
</gene>
<feature type="region of interest" description="Disordered" evidence="1">
    <location>
        <begin position="258"/>
        <end position="321"/>
    </location>
</feature>
<accession>X8JFD2</accession>
<evidence type="ECO:0000256" key="1">
    <source>
        <dbReference type="SAM" id="MobiDB-lite"/>
    </source>
</evidence>
<evidence type="ECO:0000313" key="3">
    <source>
        <dbReference type="Proteomes" id="UP000030108"/>
    </source>
</evidence>
<proteinExistence type="predicted"/>
<sequence>MSTQTYISQAPFPQVSFSQDPLDFSFMDFQTSTSNALPNADLVNDLEFVDISKVELDESLMNMCFNLSPEEVQQMINSFSAPLTTLHQETQPVPPEINYFQQDVPPQISELAVSSLPQPPMIVPSQAPISFQSAAAPEQPEPAPVASSSKTPCETTFLNATTLLKLNLRFNPLFQNMGIASCPDRIDLKAGMEREDAMMAAGYIPQTHIPWEQSLKLLGKQGFRTYYYAEMKKARASNVELPPVPEWITRHCFPKGADKKLTGPSKISPTASSLKNKQRVAKVMLARNNPTRKSKAAAASQKNKGKGKAVDTQHYNPHARQ</sequence>
<comment type="caution">
    <text evidence="2">The sequence shown here is derived from an EMBL/GenBank/DDBJ whole genome shotgun (WGS) entry which is preliminary data.</text>
</comment>
<feature type="compositionally biased region" description="Polar residues" evidence="1">
    <location>
        <begin position="265"/>
        <end position="275"/>
    </location>
</feature>
<dbReference type="EMBL" id="JATN01000318">
    <property type="protein sequence ID" value="EUC62379.1"/>
    <property type="molecule type" value="Genomic_DNA"/>
</dbReference>